<accession>A0A4Y1QLA3</accession>
<name>A0A4Y1QLA3_PRUDU</name>
<dbReference type="EMBL" id="AP019297">
    <property type="protein sequence ID" value="BBG92609.1"/>
    <property type="molecule type" value="Genomic_DNA"/>
</dbReference>
<proteinExistence type="predicted"/>
<feature type="compositionally biased region" description="Low complexity" evidence="1">
    <location>
        <begin position="56"/>
        <end position="68"/>
    </location>
</feature>
<feature type="compositionally biased region" description="Gly residues" evidence="1">
    <location>
        <begin position="86"/>
        <end position="99"/>
    </location>
</feature>
<sequence>MALNLTHQIGALAGASISTTDTNSSSVESVNASPKWRSSTPSLTCKIQRPDAIDGLSPPLSPCRSPLRVDPARSVSGVPGVRDGDGISGFGAPGEGCAE</sequence>
<evidence type="ECO:0000256" key="1">
    <source>
        <dbReference type="SAM" id="MobiDB-lite"/>
    </source>
</evidence>
<gene>
    <name evidence="2" type="ORF">Prudu_000390</name>
</gene>
<organism evidence="2">
    <name type="scientific">Prunus dulcis</name>
    <name type="common">Almond</name>
    <name type="synonym">Amygdalus dulcis</name>
    <dbReference type="NCBI Taxonomy" id="3755"/>
    <lineage>
        <taxon>Eukaryota</taxon>
        <taxon>Viridiplantae</taxon>
        <taxon>Streptophyta</taxon>
        <taxon>Embryophyta</taxon>
        <taxon>Tracheophyta</taxon>
        <taxon>Spermatophyta</taxon>
        <taxon>Magnoliopsida</taxon>
        <taxon>eudicotyledons</taxon>
        <taxon>Gunneridae</taxon>
        <taxon>Pentapetalae</taxon>
        <taxon>rosids</taxon>
        <taxon>fabids</taxon>
        <taxon>Rosales</taxon>
        <taxon>Rosaceae</taxon>
        <taxon>Amygdaloideae</taxon>
        <taxon>Amygdaleae</taxon>
        <taxon>Prunus</taxon>
    </lineage>
</organism>
<dbReference type="AlphaFoldDB" id="A0A4Y1QLA3"/>
<evidence type="ECO:0000313" key="2">
    <source>
        <dbReference type="EMBL" id="BBG92609.1"/>
    </source>
</evidence>
<feature type="compositionally biased region" description="Polar residues" evidence="1">
    <location>
        <begin position="16"/>
        <end position="45"/>
    </location>
</feature>
<protein>
    <submittedName>
        <fullName evidence="2">Uncharacterized protein</fullName>
    </submittedName>
</protein>
<reference evidence="2" key="1">
    <citation type="journal article" date="2019" name="Science">
        <title>Mutation of a bHLH transcription factor allowed almond domestication.</title>
        <authorList>
            <person name="Sanchez-Perez R."/>
            <person name="Pavan S."/>
            <person name="Mazzeo R."/>
            <person name="Moldovan C."/>
            <person name="Aiese Cigliano R."/>
            <person name="Del Cueto J."/>
            <person name="Ricciardi F."/>
            <person name="Lotti C."/>
            <person name="Ricciardi L."/>
            <person name="Dicenta F."/>
            <person name="Lopez-Marques R.L."/>
            <person name="Lindberg Moller B."/>
        </authorList>
    </citation>
    <scope>NUCLEOTIDE SEQUENCE</scope>
</reference>
<feature type="region of interest" description="Disordered" evidence="1">
    <location>
        <begin position="13"/>
        <end position="99"/>
    </location>
</feature>